<reference evidence="2" key="1">
    <citation type="submission" date="2021-02" db="EMBL/GenBank/DDBJ databases">
        <authorList>
            <person name="Nowell W R."/>
        </authorList>
    </citation>
    <scope>NUCLEOTIDE SEQUENCE</scope>
</reference>
<dbReference type="GO" id="GO:0005634">
    <property type="term" value="C:nucleus"/>
    <property type="evidence" value="ECO:0007669"/>
    <property type="project" value="TreeGrafter"/>
</dbReference>
<dbReference type="Proteomes" id="UP000663882">
    <property type="component" value="Unassembled WGS sequence"/>
</dbReference>
<evidence type="ECO:0000259" key="1">
    <source>
        <dbReference type="Pfam" id="PF00644"/>
    </source>
</evidence>
<dbReference type="InterPro" id="IPR012317">
    <property type="entry name" value="Poly(ADP-ribose)pol_cat_dom"/>
</dbReference>
<evidence type="ECO:0000313" key="2">
    <source>
        <dbReference type="EMBL" id="CAF1070604.1"/>
    </source>
</evidence>
<dbReference type="EMBL" id="CAJNOO010000963">
    <property type="protein sequence ID" value="CAF1070604.1"/>
    <property type="molecule type" value="Genomic_DNA"/>
</dbReference>
<dbReference type="PANTHER" id="PTHR45740:SF2">
    <property type="entry name" value="POLY [ADP-RIBOSE] POLYMERASE"/>
    <property type="match status" value="1"/>
</dbReference>
<accession>A0A814LW86</accession>
<dbReference type="Pfam" id="PF00644">
    <property type="entry name" value="PARP"/>
    <property type="match status" value="1"/>
</dbReference>
<feature type="domain" description="PARP catalytic" evidence="1">
    <location>
        <begin position="637"/>
        <end position="734"/>
    </location>
</feature>
<dbReference type="InterPro" id="IPR051712">
    <property type="entry name" value="ARTD-AVP"/>
</dbReference>
<dbReference type="AlphaFoldDB" id="A0A814LW86"/>
<gene>
    <name evidence="2" type="ORF">RFH988_LOCUS17752</name>
</gene>
<proteinExistence type="predicted"/>
<dbReference type="Gene3D" id="3.90.228.10">
    <property type="match status" value="1"/>
</dbReference>
<dbReference type="PANTHER" id="PTHR45740">
    <property type="entry name" value="POLY [ADP-RIBOSE] POLYMERASE"/>
    <property type="match status" value="1"/>
</dbReference>
<sequence>MAQYFDFSTRQSSLSEIHDNSIVVASTITSITNEIIDVLQLEDNENKDEIINDLLENGRESLVKYQEDITHEIYTDVMNSNDNKLIILLKKYFQQKWETQYGISHQWFISFLRQYQNGENHYTYEHVLTRTTEYGNMYMKNDPILSIVLQLLFECIDDECLKETNIFNDLWFSITSDGLKAITNYSDYIVEDVMNEQLNKSQSILFQALREYNRQAVFSLLKQNNIVDEQNLYDLILDDITEHGWLVGLQKIRNKIPWKYYIRLLGNVSSFLKQKNTLFANMPSESTCNKQYNEQEESEHTIVPLDVSDNITVRFRQTNVLYRVRTHQNMTVKEVIADVCRQANANICNNCYLWFDSRELNINDTIYQSGLYKSSNSTKDLPEVRLKYIQILQSSIHIGTQISLASPEHISYHELFNIPLPSTINNISPTVVKEIAEQIIQHSSSVSQSLCNSGAVLIPLPNCSKQSIDSLPTIVLTAPLSPNQFDWNVFLDCLADDLEINRTDLIIVNVEKGSTKFMIKLRTKLLQASEIVNKVARKLLFMCLPKCKKFVDEYTTSTTSDIRVELENFANEKVIEDKTSLSFEEIDVALRLCERPAIINDTSWKFLQEKSRQIHTCVIQSIQSCRDEYVIDHASIVYNEHIYHEYQSLTTTDKNEKILFHGTNTINFNGIFEKNFQYISQAKRTDEGWYGQGIYFSSSPEKALNYAKSNSAFSYLICSLVRLDKILTVTDMKYKGKPMHSDYDTHYIPIRINGDPISRGEIPCFEEFVIKKSDQIIPLYIVGLLKVSRFVIWRDAKITNEFNSSIFEDMTQRYTYNIYGTQTSIEALNILNIKLTNNDSMKCVIVTNGADDGEDFVRQCRSIRSSLPIIIFCQNKTYHQQWAAKLSHPKIHVTSSPIDVFDFITNTLQQ</sequence>
<evidence type="ECO:0000313" key="3">
    <source>
        <dbReference type="Proteomes" id="UP000663882"/>
    </source>
</evidence>
<dbReference type="OrthoDB" id="8062037at2759"/>
<dbReference type="SUPFAM" id="SSF56399">
    <property type="entry name" value="ADP-ribosylation"/>
    <property type="match status" value="1"/>
</dbReference>
<organism evidence="2 3">
    <name type="scientific">Rotaria sordida</name>
    <dbReference type="NCBI Taxonomy" id="392033"/>
    <lineage>
        <taxon>Eukaryota</taxon>
        <taxon>Metazoa</taxon>
        <taxon>Spiralia</taxon>
        <taxon>Gnathifera</taxon>
        <taxon>Rotifera</taxon>
        <taxon>Eurotatoria</taxon>
        <taxon>Bdelloidea</taxon>
        <taxon>Philodinida</taxon>
        <taxon>Philodinidae</taxon>
        <taxon>Rotaria</taxon>
    </lineage>
</organism>
<name>A0A814LW86_9BILA</name>
<dbReference type="GO" id="GO:0003950">
    <property type="term" value="F:NAD+ poly-ADP-ribosyltransferase activity"/>
    <property type="evidence" value="ECO:0007669"/>
    <property type="project" value="InterPro"/>
</dbReference>
<comment type="caution">
    <text evidence="2">The sequence shown here is derived from an EMBL/GenBank/DDBJ whole genome shotgun (WGS) entry which is preliminary data.</text>
</comment>
<dbReference type="GO" id="GO:1990404">
    <property type="term" value="F:NAD+-protein mono-ADP-ribosyltransferase activity"/>
    <property type="evidence" value="ECO:0007669"/>
    <property type="project" value="TreeGrafter"/>
</dbReference>
<protein>
    <recommendedName>
        <fullName evidence="1">PARP catalytic domain-containing protein</fullName>
    </recommendedName>
</protein>